<dbReference type="Proteomes" id="UP001633002">
    <property type="component" value="Unassembled WGS sequence"/>
</dbReference>
<evidence type="ECO:0000313" key="3">
    <source>
        <dbReference type="Proteomes" id="UP001633002"/>
    </source>
</evidence>
<feature type="domain" description="Replitron HUH endonuclease" evidence="1">
    <location>
        <begin position="246"/>
        <end position="369"/>
    </location>
</feature>
<comment type="caution">
    <text evidence="2">The sequence shown here is derived from an EMBL/GenBank/DDBJ whole genome shotgun (WGS) entry which is preliminary data.</text>
</comment>
<dbReference type="InterPro" id="IPR054424">
    <property type="entry name" value="Replitron_HUH"/>
</dbReference>
<dbReference type="EMBL" id="JBJQOH010000003">
    <property type="protein sequence ID" value="KAL3693052.1"/>
    <property type="molecule type" value="Genomic_DNA"/>
</dbReference>
<evidence type="ECO:0000259" key="1">
    <source>
        <dbReference type="Pfam" id="PF21859"/>
    </source>
</evidence>
<dbReference type="AlphaFoldDB" id="A0ABD3HR70"/>
<organism evidence="2 3">
    <name type="scientific">Riccia sorocarpa</name>
    <dbReference type="NCBI Taxonomy" id="122646"/>
    <lineage>
        <taxon>Eukaryota</taxon>
        <taxon>Viridiplantae</taxon>
        <taxon>Streptophyta</taxon>
        <taxon>Embryophyta</taxon>
        <taxon>Marchantiophyta</taxon>
        <taxon>Marchantiopsida</taxon>
        <taxon>Marchantiidae</taxon>
        <taxon>Marchantiales</taxon>
        <taxon>Ricciaceae</taxon>
        <taxon>Riccia</taxon>
    </lineage>
</organism>
<evidence type="ECO:0000313" key="2">
    <source>
        <dbReference type="EMBL" id="KAL3693052.1"/>
    </source>
</evidence>
<name>A0ABD3HR70_9MARC</name>
<accession>A0ABD3HR70</accession>
<proteinExistence type="predicted"/>
<keyword evidence="3" id="KW-1185">Reference proteome</keyword>
<dbReference type="Pfam" id="PF21859">
    <property type="entry name" value="Replitron_HUH"/>
    <property type="match status" value="1"/>
</dbReference>
<sequence length="512" mass="58473">MHSKQAAAFVKIDLSNAYDRLNMRYLWLVLERTGCGRAFTKLVQGLMLGATASIYAEGYISQPIRLDSGAFTVAKGLLDLFCKGTNNKINADKSQVMPIGARADLPDWVMGMEWQVLNRQQVIKYLGYPFSPEAPKVQVWTQVMNTLQRRLHSWDDKTLSFEGRVILLQVILTTIPHPKAKEGLESESRASRQPRLKQQAQMKARMKVMVIKDTLVKDASAARAVKIPKAAAPKRKTEPKEFNISLTLGIAGVDVPGEIFDKLQTYLEEKATMAIMAFERGDAHLLLHIQSMFTIRTTSTRKLKEDIRAAVGWKDTAPLGNSLCVQSLKEKELHTTTGLIGYCLKDEREPHFRMYTKNITERKMEEGRRVHFIYGVSEYKNKVQLTPANVLLRALQYRRYRTKSPISVSFRNCFKQMIRSGQYMPGLKWATMKPMSQLRVERIWQGCVAPETITITDIGYILFGSSHNDQYFSSSHRMELHIAEARKRKEHKTTKKCPSTFLWSDLPPDFMS</sequence>
<gene>
    <name evidence="2" type="ORF">R1sor_006703</name>
</gene>
<reference evidence="2 3" key="1">
    <citation type="submission" date="2024-09" db="EMBL/GenBank/DDBJ databases">
        <title>Chromosome-scale assembly of Riccia sorocarpa.</title>
        <authorList>
            <person name="Paukszto L."/>
        </authorList>
    </citation>
    <scope>NUCLEOTIDE SEQUENCE [LARGE SCALE GENOMIC DNA]</scope>
    <source>
        <strain evidence="2">LP-2024</strain>
        <tissue evidence="2">Aerial parts of the thallus</tissue>
    </source>
</reference>
<protein>
    <recommendedName>
        <fullName evidence="1">Replitron HUH endonuclease domain-containing protein</fullName>
    </recommendedName>
</protein>